<name>A0A2N5DZA7_9GAMM</name>
<feature type="transmembrane region" description="Helical" evidence="7">
    <location>
        <begin position="248"/>
        <end position="265"/>
    </location>
</feature>
<dbReference type="PANTHER" id="PTHR32322:SF2">
    <property type="entry name" value="EAMA DOMAIN-CONTAINING PROTEIN"/>
    <property type="match status" value="1"/>
</dbReference>
<accession>A0A2N5DZA7</accession>
<dbReference type="NCBIfam" id="NF008432">
    <property type="entry name" value="PRK11272.1"/>
    <property type="match status" value="1"/>
</dbReference>
<dbReference type="InterPro" id="IPR000620">
    <property type="entry name" value="EamA_dom"/>
</dbReference>
<dbReference type="InterPro" id="IPR037185">
    <property type="entry name" value="EmrE-like"/>
</dbReference>
<dbReference type="InterPro" id="IPR050638">
    <property type="entry name" value="AA-Vitamin_Transporters"/>
</dbReference>
<feature type="transmembrane region" description="Helical" evidence="7">
    <location>
        <begin position="152"/>
        <end position="173"/>
    </location>
</feature>
<feature type="domain" description="EamA" evidence="8">
    <location>
        <begin position="16"/>
        <end position="143"/>
    </location>
</feature>
<dbReference type="SUPFAM" id="SSF103481">
    <property type="entry name" value="Multidrug resistance efflux transporter EmrE"/>
    <property type="match status" value="2"/>
</dbReference>
<evidence type="ECO:0000256" key="2">
    <source>
        <dbReference type="ARBA" id="ARBA00007362"/>
    </source>
</evidence>
<comment type="caution">
    <text evidence="9">The sequence shown here is derived from an EMBL/GenBank/DDBJ whole genome shotgun (WGS) entry which is preliminary data.</text>
</comment>
<gene>
    <name evidence="9" type="ORF">CYR55_17810</name>
</gene>
<dbReference type="Pfam" id="PF00892">
    <property type="entry name" value="EamA"/>
    <property type="match status" value="2"/>
</dbReference>
<dbReference type="PANTHER" id="PTHR32322">
    <property type="entry name" value="INNER MEMBRANE TRANSPORTER"/>
    <property type="match status" value="1"/>
</dbReference>
<comment type="similarity">
    <text evidence="2">Belongs to the EamA transporter family.</text>
</comment>
<protein>
    <submittedName>
        <fullName evidence="9">Drug/metabolite exporter YedA</fullName>
    </submittedName>
</protein>
<dbReference type="RefSeq" id="WP_101817706.1">
    <property type="nucleotide sequence ID" value="NZ_PJZF01000018.1"/>
</dbReference>
<dbReference type="EMBL" id="PJZF01000018">
    <property type="protein sequence ID" value="PLR33064.1"/>
    <property type="molecule type" value="Genomic_DNA"/>
</dbReference>
<evidence type="ECO:0000256" key="4">
    <source>
        <dbReference type="ARBA" id="ARBA00022692"/>
    </source>
</evidence>
<proteinExistence type="inferred from homology"/>
<evidence type="ECO:0000256" key="7">
    <source>
        <dbReference type="SAM" id="Phobius"/>
    </source>
</evidence>
<evidence type="ECO:0000256" key="6">
    <source>
        <dbReference type="ARBA" id="ARBA00023136"/>
    </source>
</evidence>
<keyword evidence="4 7" id="KW-0812">Transmembrane</keyword>
<keyword evidence="3" id="KW-1003">Cell membrane</keyword>
<feature type="transmembrane region" description="Helical" evidence="7">
    <location>
        <begin position="271"/>
        <end position="293"/>
    </location>
</feature>
<reference evidence="9 10" key="1">
    <citation type="submission" date="2017-12" db="EMBL/GenBank/DDBJ databases">
        <title>Characterization of six clinical isolates of Enterochimera gen. nov., a novel genus of the Yersiniaciae family and the three species Enterochimera arupensis sp. nov., Enterochimera coloradensis sp. nov, and Enterochimera californica sp. nov.</title>
        <authorList>
            <person name="Rossi A."/>
            <person name="Fisher M."/>
        </authorList>
    </citation>
    <scope>NUCLEOTIDE SEQUENCE [LARGE SCALE GENOMIC DNA]</scope>
    <source>
        <strain evidence="10">2015-Iso6</strain>
    </source>
</reference>
<feature type="transmembrane region" description="Helical" evidence="7">
    <location>
        <begin position="127"/>
        <end position="146"/>
    </location>
</feature>
<keyword evidence="10" id="KW-1185">Reference proteome</keyword>
<dbReference type="GO" id="GO:0016020">
    <property type="term" value="C:membrane"/>
    <property type="evidence" value="ECO:0007669"/>
    <property type="project" value="UniProtKB-SubCell"/>
</dbReference>
<evidence type="ECO:0000256" key="5">
    <source>
        <dbReference type="ARBA" id="ARBA00022989"/>
    </source>
</evidence>
<organism evidence="9 10">
    <name type="scientific">Chimaeribacter californicus</name>
    <dbReference type="NCBI Taxonomy" id="2060067"/>
    <lineage>
        <taxon>Bacteria</taxon>
        <taxon>Pseudomonadati</taxon>
        <taxon>Pseudomonadota</taxon>
        <taxon>Gammaproteobacteria</taxon>
        <taxon>Enterobacterales</taxon>
        <taxon>Yersiniaceae</taxon>
        <taxon>Chimaeribacter</taxon>
    </lineage>
</organism>
<dbReference type="AlphaFoldDB" id="A0A2N5DZA7"/>
<feature type="domain" description="EamA" evidence="8">
    <location>
        <begin position="153"/>
        <end position="287"/>
    </location>
</feature>
<keyword evidence="6 7" id="KW-0472">Membrane</keyword>
<feature type="transmembrane region" description="Helical" evidence="7">
    <location>
        <begin position="40"/>
        <end position="59"/>
    </location>
</feature>
<feature type="transmembrane region" description="Helical" evidence="7">
    <location>
        <begin position="71"/>
        <end position="89"/>
    </location>
</feature>
<dbReference type="Proteomes" id="UP000234240">
    <property type="component" value="Unassembled WGS sequence"/>
</dbReference>
<evidence type="ECO:0000313" key="10">
    <source>
        <dbReference type="Proteomes" id="UP000234240"/>
    </source>
</evidence>
<keyword evidence="5 7" id="KW-1133">Transmembrane helix</keyword>
<sequence length="303" mass="31825">MTDTSRRAFWLLLGSLFALYIIWGSTYFAIRIGVESFPPLMLAGIRYLCGGVLLFAFLLLRGHALPTGKQWLAAGVIGVLLLAVGNGLVTVAEHMQVPSGIAAVMVATVPLFTLCFSRLWGIAHSRVEWSGVAIGLVGIVLLNTGHNLAGNPWGAGLILIASLSWAFGSVWSARLPLPTGPMAGAAEMLIAGAVLLLTSWLHGEKLAGTPSTPSLLALGYLILFGSVVAVSAYMYLLKNVRPALATSYAYVNPMVAVLIGISLGGERLTAIEWLALAVILAAVLLVTLGKLLFRPATVAPVKG</sequence>
<feature type="transmembrane region" description="Helical" evidence="7">
    <location>
        <begin position="185"/>
        <end position="203"/>
    </location>
</feature>
<dbReference type="OrthoDB" id="9812547at2"/>
<feature type="transmembrane region" description="Helical" evidence="7">
    <location>
        <begin position="215"/>
        <end position="236"/>
    </location>
</feature>
<evidence type="ECO:0000256" key="1">
    <source>
        <dbReference type="ARBA" id="ARBA00004651"/>
    </source>
</evidence>
<feature type="transmembrane region" description="Helical" evidence="7">
    <location>
        <begin position="101"/>
        <end position="120"/>
    </location>
</feature>
<evidence type="ECO:0000313" key="9">
    <source>
        <dbReference type="EMBL" id="PLR33064.1"/>
    </source>
</evidence>
<comment type="subcellular location">
    <subcellularLocation>
        <location evidence="1">Cell membrane</location>
        <topology evidence="1">Multi-pass membrane protein</topology>
    </subcellularLocation>
</comment>
<evidence type="ECO:0000256" key="3">
    <source>
        <dbReference type="ARBA" id="ARBA00022475"/>
    </source>
</evidence>
<evidence type="ECO:0000259" key="8">
    <source>
        <dbReference type="Pfam" id="PF00892"/>
    </source>
</evidence>